<proteinExistence type="predicted"/>
<comment type="caution">
    <text evidence="1">The sequence shown here is derived from an EMBL/GenBank/DDBJ whole genome shotgun (WGS) entry which is preliminary data.</text>
</comment>
<reference evidence="1" key="1">
    <citation type="submission" date="2021-06" db="EMBL/GenBank/DDBJ databases">
        <authorList>
            <person name="Hodson N. C."/>
            <person name="Mongue J. A."/>
            <person name="Jaron S. K."/>
        </authorList>
    </citation>
    <scope>NUCLEOTIDE SEQUENCE</scope>
</reference>
<dbReference type="AlphaFoldDB" id="A0A8J2PMM1"/>
<evidence type="ECO:0000313" key="2">
    <source>
        <dbReference type="Proteomes" id="UP000708208"/>
    </source>
</evidence>
<name>A0A8J2PMM1_9HEXA</name>
<feature type="non-terminal residue" evidence="1">
    <location>
        <position position="1"/>
    </location>
</feature>
<keyword evidence="2" id="KW-1185">Reference proteome</keyword>
<accession>A0A8J2PMM1</accession>
<organism evidence="1 2">
    <name type="scientific">Allacma fusca</name>
    <dbReference type="NCBI Taxonomy" id="39272"/>
    <lineage>
        <taxon>Eukaryota</taxon>
        <taxon>Metazoa</taxon>
        <taxon>Ecdysozoa</taxon>
        <taxon>Arthropoda</taxon>
        <taxon>Hexapoda</taxon>
        <taxon>Collembola</taxon>
        <taxon>Symphypleona</taxon>
        <taxon>Sminthuridae</taxon>
        <taxon>Allacma</taxon>
    </lineage>
</organism>
<dbReference type="Proteomes" id="UP000708208">
    <property type="component" value="Unassembled WGS sequence"/>
</dbReference>
<gene>
    <name evidence="1" type="ORF">AFUS01_LOCUS36721</name>
</gene>
<sequence length="65" mass="7661">FNSITDDSIKYLARLRMSLRFANFKLLSHPAAKESAFYWMTFFFCCYWNSLTHPTTCWSSFASSN</sequence>
<protein>
    <submittedName>
        <fullName evidence="1">Uncharacterized protein</fullName>
    </submittedName>
</protein>
<dbReference type="EMBL" id="CAJVCH010540746">
    <property type="protein sequence ID" value="CAG7826678.1"/>
    <property type="molecule type" value="Genomic_DNA"/>
</dbReference>
<evidence type="ECO:0000313" key="1">
    <source>
        <dbReference type="EMBL" id="CAG7826678.1"/>
    </source>
</evidence>